<dbReference type="PANTHER" id="PTHR45528:SF1">
    <property type="entry name" value="SENSOR HISTIDINE KINASE CPXA"/>
    <property type="match status" value="1"/>
</dbReference>
<dbReference type="Gene3D" id="3.30.450.210">
    <property type="entry name" value="Two-component sensor protein CpxA, periplasmic domain"/>
    <property type="match status" value="1"/>
</dbReference>
<dbReference type="InterPro" id="IPR003594">
    <property type="entry name" value="HATPase_dom"/>
</dbReference>
<evidence type="ECO:0000256" key="11">
    <source>
        <dbReference type="ARBA" id="ARBA00022989"/>
    </source>
</evidence>
<name>A0A3L8PUL4_9GAMM</name>
<dbReference type="InterPro" id="IPR050398">
    <property type="entry name" value="HssS/ArlS-like"/>
</dbReference>
<proteinExistence type="predicted"/>
<accession>A0A3L8PUL4</accession>
<dbReference type="PANTHER" id="PTHR45528">
    <property type="entry name" value="SENSOR HISTIDINE KINASE CPXA"/>
    <property type="match status" value="1"/>
</dbReference>
<dbReference type="InterPro" id="IPR003660">
    <property type="entry name" value="HAMP_dom"/>
</dbReference>
<feature type="transmembrane region" description="Helical" evidence="14">
    <location>
        <begin position="7"/>
        <end position="30"/>
    </location>
</feature>
<keyword evidence="9" id="KW-0418">Kinase</keyword>
<dbReference type="CDD" id="cd06225">
    <property type="entry name" value="HAMP"/>
    <property type="match status" value="1"/>
</dbReference>
<dbReference type="CDD" id="cd00082">
    <property type="entry name" value="HisKA"/>
    <property type="match status" value="1"/>
</dbReference>
<keyword evidence="8" id="KW-0547">Nucleotide-binding</keyword>
<dbReference type="SUPFAM" id="SSF47384">
    <property type="entry name" value="Homodimeric domain of signal transducing histidine kinase"/>
    <property type="match status" value="1"/>
</dbReference>
<dbReference type="InterPro" id="IPR036097">
    <property type="entry name" value="HisK_dim/P_sf"/>
</dbReference>
<evidence type="ECO:0000256" key="8">
    <source>
        <dbReference type="ARBA" id="ARBA00022741"/>
    </source>
</evidence>
<dbReference type="Pfam" id="PF02518">
    <property type="entry name" value="HATPase_c"/>
    <property type="match status" value="1"/>
</dbReference>
<evidence type="ECO:0000256" key="6">
    <source>
        <dbReference type="ARBA" id="ARBA00022679"/>
    </source>
</evidence>
<evidence type="ECO:0000256" key="9">
    <source>
        <dbReference type="ARBA" id="ARBA00022777"/>
    </source>
</evidence>
<dbReference type="Pfam" id="PF16527">
    <property type="entry name" value="CpxA_peri"/>
    <property type="match status" value="1"/>
</dbReference>
<comment type="caution">
    <text evidence="17">The sequence shown here is derived from an EMBL/GenBank/DDBJ whole genome shotgun (WGS) entry which is preliminary data.</text>
</comment>
<keyword evidence="5" id="KW-0597">Phosphoprotein</keyword>
<dbReference type="SUPFAM" id="SSF158472">
    <property type="entry name" value="HAMP domain-like"/>
    <property type="match status" value="1"/>
</dbReference>
<dbReference type="SUPFAM" id="SSF55874">
    <property type="entry name" value="ATPase domain of HSP90 chaperone/DNA topoisomerase II/histidine kinase"/>
    <property type="match status" value="1"/>
</dbReference>
<protein>
    <recommendedName>
        <fullName evidence="3">histidine kinase</fullName>
        <ecNumber evidence="3">2.7.13.3</ecNumber>
    </recommendedName>
</protein>
<evidence type="ECO:0000256" key="5">
    <source>
        <dbReference type="ARBA" id="ARBA00022553"/>
    </source>
</evidence>
<gene>
    <name evidence="17" type="ORF">D5018_14285</name>
</gene>
<dbReference type="RefSeq" id="WP_121839678.1">
    <property type="nucleotide sequence ID" value="NZ_ML014796.1"/>
</dbReference>
<keyword evidence="10" id="KW-0067">ATP-binding</keyword>
<dbReference type="InterPro" id="IPR036890">
    <property type="entry name" value="HATPase_C_sf"/>
</dbReference>
<evidence type="ECO:0000256" key="4">
    <source>
        <dbReference type="ARBA" id="ARBA00022475"/>
    </source>
</evidence>
<dbReference type="Pfam" id="PF00672">
    <property type="entry name" value="HAMP"/>
    <property type="match status" value="1"/>
</dbReference>
<keyword evidence="6" id="KW-0808">Transferase</keyword>
<keyword evidence="7 14" id="KW-0812">Transmembrane</keyword>
<dbReference type="InterPro" id="IPR004358">
    <property type="entry name" value="Sig_transdc_His_kin-like_C"/>
</dbReference>
<comment type="catalytic activity">
    <reaction evidence="1">
        <text>ATP + protein L-histidine = ADP + protein N-phospho-L-histidine.</text>
        <dbReference type="EC" id="2.7.13.3"/>
    </reaction>
</comment>
<dbReference type="PROSITE" id="PS50109">
    <property type="entry name" value="HIS_KIN"/>
    <property type="match status" value="1"/>
</dbReference>
<evidence type="ECO:0000313" key="17">
    <source>
        <dbReference type="EMBL" id="RLV58994.1"/>
    </source>
</evidence>
<keyword evidence="4" id="KW-1003">Cell membrane</keyword>
<dbReference type="Gene3D" id="1.10.8.500">
    <property type="entry name" value="HAMP domain in histidine kinase"/>
    <property type="match status" value="1"/>
</dbReference>
<reference evidence="17 18" key="1">
    <citation type="submission" date="2018-09" db="EMBL/GenBank/DDBJ databases">
        <title>Phylogeny of the Shewanellaceae, and recommendation for two new genera, Pseudoshewanella and Parashewanella.</title>
        <authorList>
            <person name="Wang G."/>
        </authorList>
    </citation>
    <scope>NUCLEOTIDE SEQUENCE [LARGE SCALE GENOMIC DNA]</scope>
    <source>
        <strain evidence="17 18">C51</strain>
    </source>
</reference>
<dbReference type="GO" id="GO:0000155">
    <property type="term" value="F:phosphorelay sensor kinase activity"/>
    <property type="evidence" value="ECO:0007669"/>
    <property type="project" value="InterPro"/>
</dbReference>
<evidence type="ECO:0000256" key="13">
    <source>
        <dbReference type="ARBA" id="ARBA00023136"/>
    </source>
</evidence>
<dbReference type="PRINTS" id="PR00344">
    <property type="entry name" value="BCTRLSENSOR"/>
</dbReference>
<keyword evidence="11 14" id="KW-1133">Transmembrane helix</keyword>
<dbReference type="InterPro" id="IPR038515">
    <property type="entry name" value="CpxA_peri_sf"/>
</dbReference>
<organism evidence="17 18">
    <name type="scientific">Parashewanella curva</name>
    <dbReference type="NCBI Taxonomy" id="2338552"/>
    <lineage>
        <taxon>Bacteria</taxon>
        <taxon>Pseudomonadati</taxon>
        <taxon>Pseudomonadota</taxon>
        <taxon>Gammaproteobacteria</taxon>
        <taxon>Alteromonadales</taxon>
        <taxon>Shewanellaceae</taxon>
        <taxon>Parashewanella</taxon>
    </lineage>
</organism>
<comment type="subcellular location">
    <subcellularLocation>
        <location evidence="2">Cell membrane</location>
        <topology evidence="2">Multi-pass membrane protein</topology>
    </subcellularLocation>
</comment>
<dbReference type="Proteomes" id="UP000281474">
    <property type="component" value="Unassembled WGS sequence"/>
</dbReference>
<dbReference type="EMBL" id="QZEI01000047">
    <property type="protein sequence ID" value="RLV58994.1"/>
    <property type="molecule type" value="Genomic_DNA"/>
</dbReference>
<evidence type="ECO:0000256" key="3">
    <source>
        <dbReference type="ARBA" id="ARBA00012438"/>
    </source>
</evidence>
<dbReference type="Pfam" id="PF00512">
    <property type="entry name" value="HisKA"/>
    <property type="match status" value="1"/>
</dbReference>
<dbReference type="SMART" id="SM00388">
    <property type="entry name" value="HisKA"/>
    <property type="match status" value="1"/>
</dbReference>
<evidence type="ECO:0000256" key="1">
    <source>
        <dbReference type="ARBA" id="ARBA00000085"/>
    </source>
</evidence>
<evidence type="ECO:0000256" key="12">
    <source>
        <dbReference type="ARBA" id="ARBA00023012"/>
    </source>
</evidence>
<sequence length="451" mass="51360">MANRIFIKLLVGFWLCSSLTIGAVALLPLIQQKHDQAPLPSNLQKILIKAGKKLQKNPDLLKPENVRRLSKLKRFNPRFVLFIANEDGRILNRRHFSRDLRRFMLMAEDAQKPIRHQFRERVFFGPYQIEVQNRTYSLYGSLENRHPRPWFFWFTEYKLLTLSLAILLSGLLCSVLAWHLGRPLKQLKRSADKLAQGELSSRVDDSTLKRSDEIGQLARAFNSMANAIEQMVNQQQRLIGDISHELRTPLTRLQLALAVAHKKGQQTKETERIGYEAEQLEALIQELLTLSRVSNQSMQQKQSLSLNQCLAQMISDVEFEAEQEQKQVVVDIDGAIKVEVVPNLLCRAVENILRNALRYAETTIRIRALRYKSGVQLTIEDDGSGIEQSELENIFQPFYRPDSARDRNSGGCGLGLAISQAAIAAHQGEIKAENIEPHGLKVTIVLPRKMG</sequence>
<dbReference type="SMART" id="SM00387">
    <property type="entry name" value="HATPase_c"/>
    <property type="match status" value="1"/>
</dbReference>
<evidence type="ECO:0000259" key="16">
    <source>
        <dbReference type="PROSITE" id="PS50885"/>
    </source>
</evidence>
<dbReference type="GO" id="GO:0005524">
    <property type="term" value="F:ATP binding"/>
    <property type="evidence" value="ECO:0007669"/>
    <property type="project" value="UniProtKB-KW"/>
</dbReference>
<keyword evidence="13 14" id="KW-0472">Membrane</keyword>
<dbReference type="InterPro" id="IPR032404">
    <property type="entry name" value="CpxA_peri"/>
</dbReference>
<dbReference type="FunFam" id="3.30.565.10:FF:000011">
    <property type="entry name" value="Sensor histidine kinase CpxA"/>
    <property type="match status" value="1"/>
</dbReference>
<evidence type="ECO:0000256" key="2">
    <source>
        <dbReference type="ARBA" id="ARBA00004651"/>
    </source>
</evidence>
<keyword evidence="12" id="KW-0902">Two-component regulatory system</keyword>
<dbReference type="PROSITE" id="PS50885">
    <property type="entry name" value="HAMP"/>
    <property type="match status" value="1"/>
</dbReference>
<dbReference type="Gene3D" id="1.10.287.130">
    <property type="match status" value="1"/>
</dbReference>
<dbReference type="Gene3D" id="3.30.565.10">
    <property type="entry name" value="Histidine kinase-like ATPase, C-terminal domain"/>
    <property type="match status" value="1"/>
</dbReference>
<evidence type="ECO:0000259" key="15">
    <source>
        <dbReference type="PROSITE" id="PS50109"/>
    </source>
</evidence>
<dbReference type="OrthoDB" id="9804645at2"/>
<evidence type="ECO:0000313" key="18">
    <source>
        <dbReference type="Proteomes" id="UP000281474"/>
    </source>
</evidence>
<dbReference type="GO" id="GO:0005886">
    <property type="term" value="C:plasma membrane"/>
    <property type="evidence" value="ECO:0007669"/>
    <property type="project" value="UniProtKB-SubCell"/>
</dbReference>
<dbReference type="InterPro" id="IPR005467">
    <property type="entry name" value="His_kinase_dom"/>
</dbReference>
<dbReference type="SMART" id="SM00304">
    <property type="entry name" value="HAMP"/>
    <property type="match status" value="1"/>
</dbReference>
<dbReference type="AlphaFoldDB" id="A0A3L8PUL4"/>
<dbReference type="InterPro" id="IPR003661">
    <property type="entry name" value="HisK_dim/P_dom"/>
</dbReference>
<evidence type="ECO:0000256" key="10">
    <source>
        <dbReference type="ARBA" id="ARBA00022840"/>
    </source>
</evidence>
<evidence type="ECO:0000256" key="7">
    <source>
        <dbReference type="ARBA" id="ARBA00022692"/>
    </source>
</evidence>
<evidence type="ECO:0000256" key="14">
    <source>
        <dbReference type="SAM" id="Phobius"/>
    </source>
</evidence>
<feature type="domain" description="Histidine kinase" evidence="15">
    <location>
        <begin position="241"/>
        <end position="450"/>
    </location>
</feature>
<keyword evidence="18" id="KW-1185">Reference proteome</keyword>
<feature type="transmembrane region" description="Helical" evidence="14">
    <location>
        <begin position="159"/>
        <end position="180"/>
    </location>
</feature>
<dbReference type="EC" id="2.7.13.3" evidence="3"/>
<feature type="domain" description="HAMP" evidence="16">
    <location>
        <begin position="178"/>
        <end position="233"/>
    </location>
</feature>